<feature type="domain" description="Phage tail assembly chaperone-like" evidence="1">
    <location>
        <begin position="11"/>
        <end position="70"/>
    </location>
</feature>
<gene>
    <name evidence="2" type="ORF">CAL65_13535</name>
</gene>
<dbReference type="Pfam" id="PF16778">
    <property type="entry name" value="Phage_tail_APC"/>
    <property type="match status" value="1"/>
</dbReference>
<reference evidence="3" key="1">
    <citation type="submission" date="2017-05" db="EMBL/GenBank/DDBJ databases">
        <authorList>
            <person name="Sharma S."/>
            <person name="Sidhu C."/>
            <person name="Pinnaka A.K."/>
        </authorList>
    </citation>
    <scope>NUCLEOTIDE SEQUENCE [LARGE SCALE GENOMIC DNA]</scope>
    <source>
        <strain evidence="3">AK93</strain>
    </source>
</reference>
<dbReference type="EMBL" id="NFZW01000013">
    <property type="protein sequence ID" value="RFA35199.1"/>
    <property type="molecule type" value="Genomic_DNA"/>
</dbReference>
<evidence type="ECO:0000313" key="2">
    <source>
        <dbReference type="EMBL" id="RFA35199.1"/>
    </source>
</evidence>
<keyword evidence="3" id="KW-1185">Reference proteome</keyword>
<protein>
    <recommendedName>
        <fullName evidence="1">Phage tail assembly chaperone-like domain-containing protein</fullName>
    </recommendedName>
</protein>
<dbReference type="InterPro" id="IPR031893">
    <property type="entry name" value="Phage_tail_APC"/>
</dbReference>
<proteinExistence type="predicted"/>
<evidence type="ECO:0000259" key="1">
    <source>
        <dbReference type="Pfam" id="PF16778"/>
    </source>
</evidence>
<comment type="caution">
    <text evidence="2">The sequence shown here is derived from an EMBL/GenBank/DDBJ whole genome shotgun (WGS) entry which is preliminary data.</text>
</comment>
<name>A0A3E0WS18_9GAMM</name>
<dbReference type="AlphaFoldDB" id="A0A3E0WS18"/>
<dbReference type="OrthoDB" id="1685143at2"/>
<organism evidence="2 3">
    <name type="scientific">Alkalilimnicola ehrlichii</name>
    <dbReference type="NCBI Taxonomy" id="351052"/>
    <lineage>
        <taxon>Bacteria</taxon>
        <taxon>Pseudomonadati</taxon>
        <taxon>Pseudomonadota</taxon>
        <taxon>Gammaproteobacteria</taxon>
        <taxon>Chromatiales</taxon>
        <taxon>Ectothiorhodospiraceae</taxon>
        <taxon>Alkalilimnicola</taxon>
    </lineage>
</organism>
<accession>A0A3E0WS18</accession>
<sequence length="76" mass="8792">MAAEEAWLNSWERIRQERDQLMLETDWMILPDSPLSDADRDAVKAYRQALRDVPQDFAEPAAVEWPNKPAVVTEHA</sequence>
<evidence type="ECO:0000313" key="3">
    <source>
        <dbReference type="Proteomes" id="UP000256763"/>
    </source>
</evidence>
<dbReference type="Gene3D" id="6.10.140.1310">
    <property type="match status" value="1"/>
</dbReference>
<dbReference type="Proteomes" id="UP000256763">
    <property type="component" value="Unassembled WGS sequence"/>
</dbReference>